<dbReference type="RefSeq" id="WP_044648085.1">
    <property type="nucleotide sequence ID" value="NZ_JTHP01000053.1"/>
</dbReference>
<evidence type="ECO:0008006" key="3">
    <source>
        <dbReference type="Google" id="ProtNLM"/>
    </source>
</evidence>
<protein>
    <recommendedName>
        <fullName evidence="3">DUF2325 domain-containing protein</fullName>
    </recommendedName>
</protein>
<organism evidence="1 2">
    <name type="scientific">Paenibacillus terrae</name>
    <dbReference type="NCBI Taxonomy" id="159743"/>
    <lineage>
        <taxon>Bacteria</taxon>
        <taxon>Bacillati</taxon>
        <taxon>Bacillota</taxon>
        <taxon>Bacilli</taxon>
        <taxon>Bacillales</taxon>
        <taxon>Paenibacillaceae</taxon>
        <taxon>Paenibacillus</taxon>
    </lineage>
</organism>
<reference evidence="1 2" key="1">
    <citation type="submission" date="2014-11" db="EMBL/GenBank/DDBJ databases">
        <title>Draft Genome Sequences of Paenibacillus polymyxa NRRL B-30509 and Paenibacillus terrae NRRL B-30644, Strains from a Poultry Environment that Produce Tridecaptin A and Paenicidins.</title>
        <authorList>
            <person name="van Belkum M.J."/>
            <person name="Lohans C.T."/>
            <person name="Vederas J.C."/>
        </authorList>
    </citation>
    <scope>NUCLEOTIDE SEQUENCE [LARGE SCALE GENOMIC DNA]</scope>
    <source>
        <strain evidence="1 2">NRRL B-30644</strain>
    </source>
</reference>
<dbReference type="PATRIC" id="fig|159743.3.peg.4822"/>
<keyword evidence="2" id="KW-1185">Reference proteome</keyword>
<comment type="caution">
    <text evidence="1">The sequence shown here is derived from an EMBL/GenBank/DDBJ whole genome shotgun (WGS) entry which is preliminary data.</text>
</comment>
<dbReference type="Proteomes" id="UP000032534">
    <property type="component" value="Unassembled WGS sequence"/>
</dbReference>
<accession>A0A0D7WX87</accession>
<dbReference type="AlphaFoldDB" id="A0A0D7WX87"/>
<dbReference type="OrthoDB" id="1785868at2"/>
<evidence type="ECO:0000313" key="1">
    <source>
        <dbReference type="EMBL" id="KJD43609.1"/>
    </source>
</evidence>
<name>A0A0D7WX87_9BACL</name>
<gene>
    <name evidence="1" type="ORF">QD47_21690</name>
</gene>
<sequence length="354" mass="40524">MDARQMFKETKKTLTELIEQATLVDFDKCEEGYVKTLSLWKALRDYEKWAESLFLKAPDPGSELAHMDTENKEVPEQAPAKEIRPSYVFERKLKGGCLPKLNHALLTEELVRNLDLKNGDLLYAEPKEGTYGSQPIYWYEVAERRERKMPFQRVGLGFCPVEAVGNFLVVCKSYETGELIRFNEVSMELMLQDNDIRDYSLREGDLVDIAYWENAPERPRVVYKHPVPKEADMVKTVSRKHKDRIEEETRVAEPDLTLEGKVILVVGNDAEPEKCREYFTRQGAEMLWADSKFSGNRLSGLIRKADAVVYLLRITGHGGMTLTKRLCKEYEVPFVPTWSLGASSLLAVAEEAVC</sequence>
<evidence type="ECO:0000313" key="2">
    <source>
        <dbReference type="Proteomes" id="UP000032534"/>
    </source>
</evidence>
<proteinExistence type="predicted"/>
<dbReference type="EMBL" id="JTHP01000053">
    <property type="protein sequence ID" value="KJD43609.1"/>
    <property type="molecule type" value="Genomic_DNA"/>
</dbReference>